<organism evidence="3 4">
    <name type="scientific">Sphingomonas oleivorans</name>
    <dbReference type="NCBI Taxonomy" id="1735121"/>
    <lineage>
        <taxon>Bacteria</taxon>
        <taxon>Pseudomonadati</taxon>
        <taxon>Pseudomonadota</taxon>
        <taxon>Alphaproteobacteria</taxon>
        <taxon>Sphingomonadales</taxon>
        <taxon>Sphingomonadaceae</taxon>
        <taxon>Sphingomonas</taxon>
    </lineage>
</organism>
<dbReference type="InterPro" id="IPR036291">
    <property type="entry name" value="NAD(P)-bd_dom_sf"/>
</dbReference>
<dbReference type="PRINTS" id="PR00081">
    <property type="entry name" value="GDHRDH"/>
</dbReference>
<evidence type="ECO:0000313" key="4">
    <source>
        <dbReference type="Proteomes" id="UP000244162"/>
    </source>
</evidence>
<dbReference type="AlphaFoldDB" id="A0A2T5G2A9"/>
<sequence>MDMNEKTVLITGPTDGLGHATALHLARPGVTLLLHGRDRLRGEQILRTVEDAGARAFFYPADFAALDQVESFADRVLGAHPRLDLLINNAGIGFGPPFQRRQESADGHELRLAVNYLAPVLLTERLLPVLIAGAPSRIVNVASAGLHAIDFSDLMLTSDYSGSRAYRQAKLAMIMWTFDLAERLRSHKVTVNALHPATFMNTTMVRQGWGIPMNSVDKGVRALLNLAEGEAHTRTSGAYFNGLDPDRADPQAYDMAARQELRRMTRALLGL</sequence>
<evidence type="ECO:0000256" key="1">
    <source>
        <dbReference type="ARBA" id="ARBA00023002"/>
    </source>
</evidence>
<dbReference type="Gene3D" id="3.40.50.720">
    <property type="entry name" value="NAD(P)-binding Rossmann-like Domain"/>
    <property type="match status" value="1"/>
</dbReference>
<dbReference type="PANTHER" id="PTHR43157:SF31">
    <property type="entry name" value="PHOSPHATIDYLINOSITOL-GLYCAN BIOSYNTHESIS CLASS F PROTEIN"/>
    <property type="match status" value="1"/>
</dbReference>
<keyword evidence="4" id="KW-1185">Reference proteome</keyword>
<dbReference type="SUPFAM" id="SSF51735">
    <property type="entry name" value="NAD(P)-binding Rossmann-fold domains"/>
    <property type="match status" value="1"/>
</dbReference>
<evidence type="ECO:0000313" key="3">
    <source>
        <dbReference type="EMBL" id="PTQ13282.1"/>
    </source>
</evidence>
<comment type="similarity">
    <text evidence="2">Belongs to the short-chain dehydrogenases/reductases (SDR) family.</text>
</comment>
<proteinExistence type="inferred from homology"/>
<dbReference type="GO" id="GO:0016491">
    <property type="term" value="F:oxidoreductase activity"/>
    <property type="evidence" value="ECO:0007669"/>
    <property type="project" value="UniProtKB-KW"/>
</dbReference>
<dbReference type="EMBL" id="NWBU01000004">
    <property type="protein sequence ID" value="PTQ13282.1"/>
    <property type="molecule type" value="Genomic_DNA"/>
</dbReference>
<comment type="caution">
    <text evidence="3">The sequence shown here is derived from an EMBL/GenBank/DDBJ whole genome shotgun (WGS) entry which is preliminary data.</text>
</comment>
<dbReference type="Proteomes" id="UP000244162">
    <property type="component" value="Unassembled WGS sequence"/>
</dbReference>
<protein>
    <submittedName>
        <fullName evidence="3">3-oxoacyl-ACP reductase</fullName>
    </submittedName>
</protein>
<name>A0A2T5G2A9_9SPHN</name>
<dbReference type="PRINTS" id="PR00080">
    <property type="entry name" value="SDRFAMILY"/>
</dbReference>
<evidence type="ECO:0000256" key="2">
    <source>
        <dbReference type="RuleBase" id="RU000363"/>
    </source>
</evidence>
<keyword evidence="1" id="KW-0560">Oxidoreductase</keyword>
<gene>
    <name evidence="3" type="ORF">CLG96_03995</name>
</gene>
<dbReference type="InterPro" id="IPR002347">
    <property type="entry name" value="SDR_fam"/>
</dbReference>
<accession>A0A2T5G2A9</accession>
<dbReference type="Pfam" id="PF00106">
    <property type="entry name" value="adh_short"/>
    <property type="match status" value="1"/>
</dbReference>
<reference evidence="3 4" key="1">
    <citation type="submission" date="2017-09" db="EMBL/GenBank/DDBJ databases">
        <title>Sphingomonas panjinensis sp.nov., isolated from oil-contaminated soil.</title>
        <authorList>
            <person name="Wang L."/>
            <person name="Chen L."/>
        </authorList>
    </citation>
    <scope>NUCLEOTIDE SEQUENCE [LARGE SCALE GENOMIC DNA]</scope>
    <source>
        <strain evidence="3 4">FW-11</strain>
    </source>
</reference>
<dbReference type="OrthoDB" id="109589at2"/>
<dbReference type="PANTHER" id="PTHR43157">
    <property type="entry name" value="PHOSPHATIDYLINOSITOL-GLYCAN BIOSYNTHESIS CLASS F PROTEIN-RELATED"/>
    <property type="match status" value="1"/>
</dbReference>